<evidence type="ECO:0000256" key="3">
    <source>
        <dbReference type="ARBA" id="ARBA00022801"/>
    </source>
</evidence>
<sequence length="203" mass="22793">MMRAFLCSYFAGVEPAFKNFLRGNPSQQHVVFIPTASTVENTTFYVQDALNVFKNLGLTPDILDIAEVDSETAKLRIEQAEVLYISGGNTFYLLQQLKSKDLINFIVEKVRHGMMYVGESAGAMVASPDIEYARVMDDSDAALGMFNFKALGIVDFYPSVHEEEEPFIQAVRRMKSEYSDKLDLVPINNSRAIRVEGGVRFIV</sequence>
<dbReference type="CDD" id="cd03129">
    <property type="entry name" value="GAT1_Peptidase_E_like"/>
    <property type="match status" value="1"/>
</dbReference>
<accession>A0A2A8D8E8</accession>
<keyword evidence="2" id="KW-0645">Protease</keyword>
<comment type="caution">
    <text evidence="5">The sequence shown here is derived from an EMBL/GenBank/DDBJ whole genome shotgun (WGS) entry which is preliminary data.</text>
</comment>
<evidence type="ECO:0000256" key="4">
    <source>
        <dbReference type="ARBA" id="ARBA00022825"/>
    </source>
</evidence>
<proteinExistence type="inferred from homology"/>
<organism evidence="5 6">
    <name type="scientific">Rothia dentocariosa</name>
    <dbReference type="NCBI Taxonomy" id="2047"/>
    <lineage>
        <taxon>Bacteria</taxon>
        <taxon>Bacillati</taxon>
        <taxon>Actinomycetota</taxon>
        <taxon>Actinomycetes</taxon>
        <taxon>Micrococcales</taxon>
        <taxon>Micrococcaceae</taxon>
        <taxon>Rothia</taxon>
    </lineage>
</organism>
<dbReference type="RefSeq" id="WP_098042414.1">
    <property type="nucleotide sequence ID" value="NZ_CAURLQ010000019.1"/>
</dbReference>
<dbReference type="AlphaFoldDB" id="A0A2A8D8E8"/>
<dbReference type="InterPro" id="IPR029062">
    <property type="entry name" value="Class_I_gatase-like"/>
</dbReference>
<dbReference type="PANTHER" id="PTHR20842:SF0">
    <property type="entry name" value="ALPHA-ASPARTYL DIPEPTIDASE"/>
    <property type="match status" value="1"/>
</dbReference>
<dbReference type="PANTHER" id="PTHR20842">
    <property type="entry name" value="PROTEASE S51 ALPHA-ASPARTYL DIPEPTIDASE"/>
    <property type="match status" value="1"/>
</dbReference>
<reference evidence="5" key="1">
    <citation type="submission" date="2017-10" db="EMBL/GenBank/DDBJ databases">
        <title>Kefir isolates.</title>
        <authorList>
            <person name="Kim Y."/>
            <person name="Blasche S."/>
        </authorList>
    </citation>
    <scope>NUCLEOTIDE SEQUENCE [LARGE SCALE GENOMIC DNA]</scope>
    <source>
        <strain evidence="5">OG2-2</strain>
    </source>
</reference>
<dbReference type="InterPro" id="IPR005320">
    <property type="entry name" value="Peptidase_S51"/>
</dbReference>
<dbReference type="SUPFAM" id="SSF52317">
    <property type="entry name" value="Class I glutamine amidotransferase-like"/>
    <property type="match status" value="1"/>
</dbReference>
<dbReference type="Gene3D" id="3.40.50.880">
    <property type="match status" value="1"/>
</dbReference>
<keyword evidence="3" id="KW-0378">Hydrolase</keyword>
<protein>
    <submittedName>
        <fullName evidence="5">Peptidase S51</fullName>
    </submittedName>
</protein>
<name>A0A2A8D8E8_9MICC</name>
<evidence type="ECO:0000313" key="6">
    <source>
        <dbReference type="Proteomes" id="UP000219947"/>
    </source>
</evidence>
<dbReference type="Proteomes" id="UP000219947">
    <property type="component" value="Unassembled WGS sequence"/>
</dbReference>
<evidence type="ECO:0000256" key="1">
    <source>
        <dbReference type="ARBA" id="ARBA00006534"/>
    </source>
</evidence>
<evidence type="ECO:0000256" key="2">
    <source>
        <dbReference type="ARBA" id="ARBA00022670"/>
    </source>
</evidence>
<evidence type="ECO:0000313" key="5">
    <source>
        <dbReference type="EMBL" id="PEN17151.1"/>
    </source>
</evidence>
<dbReference type="EMBL" id="PDEV01000001">
    <property type="protein sequence ID" value="PEN17151.1"/>
    <property type="molecule type" value="Genomic_DNA"/>
</dbReference>
<dbReference type="GO" id="GO:0008236">
    <property type="term" value="F:serine-type peptidase activity"/>
    <property type="evidence" value="ECO:0007669"/>
    <property type="project" value="UniProtKB-KW"/>
</dbReference>
<keyword evidence="4" id="KW-0720">Serine protease</keyword>
<dbReference type="GO" id="GO:0006508">
    <property type="term" value="P:proteolysis"/>
    <property type="evidence" value="ECO:0007669"/>
    <property type="project" value="UniProtKB-KW"/>
</dbReference>
<keyword evidence="6" id="KW-1185">Reference proteome</keyword>
<gene>
    <name evidence="5" type="ORF">CRM92_03805</name>
</gene>
<dbReference type="Pfam" id="PF03575">
    <property type="entry name" value="Peptidase_S51"/>
    <property type="match status" value="1"/>
</dbReference>
<comment type="similarity">
    <text evidence="1">Belongs to the peptidase S51 family.</text>
</comment>